<dbReference type="EMBL" id="AP027742">
    <property type="protein sequence ID" value="BDZ76143.1"/>
    <property type="molecule type" value="Genomic_DNA"/>
</dbReference>
<evidence type="ECO:0008006" key="3">
    <source>
        <dbReference type="Google" id="ProtNLM"/>
    </source>
</evidence>
<reference evidence="2" key="1">
    <citation type="journal article" date="2023" name="Int. J. Syst. Evol. Microbiol.">
        <title>Claveliimonas bilis gen. nov., sp. nov., deoxycholic acid-producing bacteria isolated from human faeces, and reclassification of Sellimonas monacensis Zenner et al. 2021 as Claveliimonas monacensis comb. nov.</title>
        <authorList>
            <person name="Hisatomi A."/>
            <person name="Kastawa N.W.E.P.G."/>
            <person name="Song I."/>
            <person name="Ohkuma M."/>
            <person name="Fukiya S."/>
            <person name="Sakamoto M."/>
        </authorList>
    </citation>
    <scope>NUCLEOTIDE SEQUENCE [LARGE SCALE GENOMIC DNA]</scope>
    <source>
        <strain evidence="2">12BBH14</strain>
    </source>
</reference>
<dbReference type="RefSeq" id="WP_256193474.1">
    <property type="nucleotide sequence ID" value="NZ_AP027742.1"/>
</dbReference>
<sequence>MREYFAGRETYDLGRIEELIEKSEVKGIILGDLFCQKRMFQNGIADLILLMDRVLASKKEAVYQAPLYVTGRNLEEVTAILRLMDGYKKESCVIVQDFGTARMAAGAYKNIRLVWGQMGRVRERRYSDEFLQFLKERGFTGMETGDQELAGRLYSFGLVPFFDNALLQYQTLGRICYLEYETGRCEPELCRQGCYSLRAGGEEYEMTIDGYMLGKKYRMIPENILETVHKKYGAELIFRKK</sequence>
<gene>
    <name evidence="1" type="ORF">Lac1_03260</name>
</gene>
<name>A0ABN6YU47_9FIRM</name>
<accession>A0ABN6YU47</accession>
<dbReference type="Proteomes" id="UP001305815">
    <property type="component" value="Chromosome"/>
</dbReference>
<protein>
    <recommendedName>
        <fullName evidence="3">Peptidase family U32</fullName>
    </recommendedName>
</protein>
<evidence type="ECO:0000313" key="1">
    <source>
        <dbReference type="EMBL" id="BDZ76143.1"/>
    </source>
</evidence>
<proteinExistence type="predicted"/>
<organism evidence="1 2">
    <name type="scientific">Claveliimonas bilis</name>
    <dbReference type="NCBI Taxonomy" id="3028070"/>
    <lineage>
        <taxon>Bacteria</taxon>
        <taxon>Bacillati</taxon>
        <taxon>Bacillota</taxon>
        <taxon>Clostridia</taxon>
        <taxon>Lachnospirales</taxon>
        <taxon>Lachnospiraceae</taxon>
        <taxon>Claveliimonas</taxon>
    </lineage>
</organism>
<keyword evidence="2" id="KW-1185">Reference proteome</keyword>
<evidence type="ECO:0000313" key="2">
    <source>
        <dbReference type="Proteomes" id="UP001305815"/>
    </source>
</evidence>